<evidence type="ECO:0000259" key="2">
    <source>
        <dbReference type="PROSITE" id="PS50041"/>
    </source>
</evidence>
<dbReference type="EMBL" id="CAXKWB010010732">
    <property type="protein sequence ID" value="CAL4099028.1"/>
    <property type="molecule type" value="Genomic_DNA"/>
</dbReference>
<reference evidence="3 4" key="1">
    <citation type="submission" date="2024-05" db="EMBL/GenBank/DDBJ databases">
        <authorList>
            <person name="Wallberg A."/>
        </authorList>
    </citation>
    <scope>NUCLEOTIDE SEQUENCE [LARGE SCALE GENOMIC DNA]</scope>
</reference>
<proteinExistence type="predicted"/>
<dbReference type="SUPFAM" id="SSF56436">
    <property type="entry name" value="C-type lectin-like"/>
    <property type="match status" value="2"/>
</dbReference>
<feature type="domain" description="C-type lectin" evidence="2">
    <location>
        <begin position="169"/>
        <end position="297"/>
    </location>
</feature>
<dbReference type="Proteomes" id="UP001497623">
    <property type="component" value="Unassembled WGS sequence"/>
</dbReference>
<dbReference type="SMART" id="SM00034">
    <property type="entry name" value="CLECT"/>
    <property type="match status" value="2"/>
</dbReference>
<dbReference type="InterPro" id="IPR016186">
    <property type="entry name" value="C-type_lectin-like/link_sf"/>
</dbReference>
<accession>A0AAV2QW63</accession>
<dbReference type="InterPro" id="IPR001304">
    <property type="entry name" value="C-type_lectin-like"/>
</dbReference>
<evidence type="ECO:0000313" key="4">
    <source>
        <dbReference type="Proteomes" id="UP001497623"/>
    </source>
</evidence>
<dbReference type="InterPro" id="IPR016187">
    <property type="entry name" value="CTDL_fold"/>
</dbReference>
<gene>
    <name evidence="3" type="ORF">MNOR_LOCUS16380</name>
</gene>
<feature type="chain" id="PRO_5043528174" description="C-type lectin domain-containing protein" evidence="1">
    <location>
        <begin position="20"/>
        <end position="462"/>
    </location>
</feature>
<evidence type="ECO:0000256" key="1">
    <source>
        <dbReference type="SAM" id="SignalP"/>
    </source>
</evidence>
<dbReference type="PROSITE" id="PS50041">
    <property type="entry name" value="C_TYPE_LECTIN_2"/>
    <property type="match status" value="2"/>
</dbReference>
<keyword evidence="4" id="KW-1185">Reference proteome</keyword>
<dbReference type="PANTHER" id="PTHR22803">
    <property type="entry name" value="MANNOSE, PHOSPHOLIPASE, LECTIN RECEPTOR RELATED"/>
    <property type="match status" value="1"/>
</dbReference>
<sequence>MLLIFFFTTIIISLPTGEGITCYICNDETPFDAVYDEDCGRNIYQGNTDQLSTVHTCYTQIFNDGFVYRGFEHKDHEDGTCEISDSTTKCYCNDNKCNMDLCEACTNPTPQSTTTTATTAKTSTTTEVTTTAETSTTTEVTTTAKTSTTTEVISTSIQPIECPNGWIELNDNCYAFILDEKYPWEEARNQCQNLGGDLAVIHDVDQYMFLMWYITVNGLHVPDRWSYFIGGSDKLEEGTWLWMDDEPMAMGGPYWGAFNGTNEPAGGQDQNCAELNKDNRYLFHDGQCNLYGYPLCQYKMSDLRHNDMMKMDKSRLDNCPDDWEAVGSQCYIFMLEDQYTWNESRQQCQAMGGDLAIIANAEELAFLVWHITVKELEVPDRWSYFIGGTDTAEEGNWLWIDGTPITMGAPVWGAVNGVAEPSGGMDQNCAELNKADRYFIHDGQCDQYGYPLCQYFSAPFGQ</sequence>
<feature type="domain" description="C-type lectin" evidence="2">
    <location>
        <begin position="326"/>
        <end position="454"/>
    </location>
</feature>
<protein>
    <recommendedName>
        <fullName evidence="2">C-type lectin domain-containing protein</fullName>
    </recommendedName>
</protein>
<dbReference type="AlphaFoldDB" id="A0AAV2QW63"/>
<organism evidence="3 4">
    <name type="scientific">Meganyctiphanes norvegica</name>
    <name type="common">Northern krill</name>
    <name type="synonym">Thysanopoda norvegica</name>
    <dbReference type="NCBI Taxonomy" id="48144"/>
    <lineage>
        <taxon>Eukaryota</taxon>
        <taxon>Metazoa</taxon>
        <taxon>Ecdysozoa</taxon>
        <taxon>Arthropoda</taxon>
        <taxon>Crustacea</taxon>
        <taxon>Multicrustacea</taxon>
        <taxon>Malacostraca</taxon>
        <taxon>Eumalacostraca</taxon>
        <taxon>Eucarida</taxon>
        <taxon>Euphausiacea</taxon>
        <taxon>Euphausiidae</taxon>
        <taxon>Meganyctiphanes</taxon>
    </lineage>
</organism>
<evidence type="ECO:0000313" key="3">
    <source>
        <dbReference type="EMBL" id="CAL4099028.1"/>
    </source>
</evidence>
<keyword evidence="1" id="KW-0732">Signal</keyword>
<dbReference type="Gene3D" id="3.10.100.10">
    <property type="entry name" value="Mannose-Binding Protein A, subunit A"/>
    <property type="match status" value="2"/>
</dbReference>
<dbReference type="InterPro" id="IPR050111">
    <property type="entry name" value="C-type_lectin/snaclec_domain"/>
</dbReference>
<dbReference type="Pfam" id="PF00059">
    <property type="entry name" value="Lectin_C"/>
    <property type="match status" value="2"/>
</dbReference>
<name>A0AAV2QW63_MEGNR</name>
<feature type="signal peptide" evidence="1">
    <location>
        <begin position="1"/>
        <end position="19"/>
    </location>
</feature>
<comment type="caution">
    <text evidence="3">The sequence shown here is derived from an EMBL/GenBank/DDBJ whole genome shotgun (WGS) entry which is preliminary data.</text>
</comment>